<dbReference type="Pfam" id="PF01636">
    <property type="entry name" value="APH"/>
    <property type="match status" value="1"/>
</dbReference>
<accession>A0A0F6VZC3</accession>
<keyword evidence="3" id="KW-1185">Reference proteome</keyword>
<dbReference type="AlphaFoldDB" id="A0A0F6VZC3"/>
<evidence type="ECO:0000313" key="3">
    <source>
        <dbReference type="Proteomes" id="UP000034883"/>
    </source>
</evidence>
<dbReference type="EMBL" id="CP011125">
    <property type="protein sequence ID" value="AKF03473.1"/>
    <property type="molecule type" value="Genomic_DNA"/>
</dbReference>
<dbReference type="STRING" id="927083.DB32_000622"/>
<dbReference type="Gene3D" id="3.90.1200.10">
    <property type="match status" value="1"/>
</dbReference>
<dbReference type="InterPro" id="IPR011009">
    <property type="entry name" value="Kinase-like_dom_sf"/>
</dbReference>
<evidence type="ECO:0000259" key="1">
    <source>
        <dbReference type="Pfam" id="PF01636"/>
    </source>
</evidence>
<proteinExistence type="predicted"/>
<sequence length="320" mass="35196">MIEPERAAPQLPHVRRTRMLGMLACVTAPAAPSIDVVMRETRALVRELGLAQVEPNVIADRSNLVLHLAPHPLVARVAMATSMVRVGMQWLRREVEISRFLDGRGAFVTRPSTTIDPGPFDRAGLVISVWDLETIDARAVDPRRAGARLAGAHRLLASSDAPALPEWGGWAEARAVLERARTSGAWSASEAHRVASAWERAERIVESARARTASFQPVHGDAHVGNVLATSRGPVWTDWEDAFVGPVEWDLACLRSKAELFGEERETIDAITAAYDAPYDAELARELGLVRNLQVIPWLAVFAERDPSLLPRMRARIEAL</sequence>
<gene>
    <name evidence="2" type="ORF">DB32_000622</name>
</gene>
<name>A0A0F6VZC3_9BACT</name>
<protein>
    <recommendedName>
        <fullName evidence="1">Aminoglycoside phosphotransferase domain-containing protein</fullName>
    </recommendedName>
</protein>
<dbReference type="KEGG" id="samy:DB32_000622"/>
<dbReference type="RefSeq" id="WP_053230930.1">
    <property type="nucleotide sequence ID" value="NZ_CP011125.1"/>
</dbReference>
<dbReference type="InterPro" id="IPR002575">
    <property type="entry name" value="Aminoglycoside_PTrfase"/>
</dbReference>
<dbReference type="Proteomes" id="UP000034883">
    <property type="component" value="Chromosome"/>
</dbReference>
<evidence type="ECO:0000313" key="2">
    <source>
        <dbReference type="EMBL" id="AKF03473.1"/>
    </source>
</evidence>
<dbReference type="OrthoDB" id="3806873at2"/>
<organism evidence="2 3">
    <name type="scientific">Sandaracinus amylolyticus</name>
    <dbReference type="NCBI Taxonomy" id="927083"/>
    <lineage>
        <taxon>Bacteria</taxon>
        <taxon>Pseudomonadati</taxon>
        <taxon>Myxococcota</taxon>
        <taxon>Polyangia</taxon>
        <taxon>Polyangiales</taxon>
        <taxon>Sandaracinaceae</taxon>
        <taxon>Sandaracinus</taxon>
    </lineage>
</organism>
<feature type="domain" description="Aminoglycoside phosphotransferase" evidence="1">
    <location>
        <begin position="91"/>
        <end position="275"/>
    </location>
</feature>
<reference evidence="2 3" key="1">
    <citation type="submission" date="2015-03" db="EMBL/GenBank/DDBJ databases">
        <title>Genome assembly of Sandaracinus amylolyticus DSM 53668.</title>
        <authorList>
            <person name="Sharma G."/>
            <person name="Subramanian S."/>
        </authorList>
    </citation>
    <scope>NUCLEOTIDE SEQUENCE [LARGE SCALE GENOMIC DNA]</scope>
    <source>
        <strain evidence="2 3">DSM 53668</strain>
    </source>
</reference>
<dbReference type="SUPFAM" id="SSF56112">
    <property type="entry name" value="Protein kinase-like (PK-like)"/>
    <property type="match status" value="1"/>
</dbReference>